<evidence type="ECO:0000313" key="2">
    <source>
        <dbReference type="Proteomes" id="UP000183700"/>
    </source>
</evidence>
<dbReference type="AlphaFoldDB" id="A0A1L8SPX7"/>
<keyword evidence="2" id="KW-1185">Reference proteome</keyword>
<organism evidence="1 2">
    <name type="scientific">Enterococcus devriesei</name>
    <dbReference type="NCBI Taxonomy" id="319970"/>
    <lineage>
        <taxon>Bacteria</taxon>
        <taxon>Bacillati</taxon>
        <taxon>Bacillota</taxon>
        <taxon>Bacilli</taxon>
        <taxon>Lactobacillales</taxon>
        <taxon>Enterococcaceae</taxon>
        <taxon>Enterococcus</taxon>
    </lineage>
</organism>
<dbReference type="STRING" id="319970.RV00_GL000939"/>
<accession>A0A1L8SPX7</accession>
<dbReference type="EMBL" id="JXKM01000015">
    <property type="protein sequence ID" value="OJG34127.1"/>
    <property type="molecule type" value="Genomic_DNA"/>
</dbReference>
<comment type="caution">
    <text evidence="1">The sequence shown here is derived from an EMBL/GenBank/DDBJ whole genome shotgun (WGS) entry which is preliminary data.</text>
</comment>
<dbReference type="Proteomes" id="UP000183700">
    <property type="component" value="Unassembled WGS sequence"/>
</dbReference>
<evidence type="ECO:0000313" key="1">
    <source>
        <dbReference type="EMBL" id="OJG34127.1"/>
    </source>
</evidence>
<proteinExistence type="predicted"/>
<sequence length="70" mass="8445">MQHLSVSQEAILKEEFIMKELFDPKRTENAKKHTVKEFEKLRIELETKSRLFTTSLGIVNYQKYHELYDL</sequence>
<gene>
    <name evidence="1" type="ORF">RV00_GL000939</name>
</gene>
<name>A0A1L8SPX7_9ENTE</name>
<protein>
    <submittedName>
        <fullName evidence="1">Uncharacterized protein</fullName>
    </submittedName>
</protein>
<reference evidence="1 2" key="1">
    <citation type="submission" date="2014-12" db="EMBL/GenBank/DDBJ databases">
        <title>Draft genome sequences of 29 type strains of Enterococci.</title>
        <authorList>
            <person name="Zhong Z."/>
            <person name="Sun Z."/>
            <person name="Liu W."/>
            <person name="Zhang W."/>
            <person name="Zhang H."/>
        </authorList>
    </citation>
    <scope>NUCLEOTIDE SEQUENCE [LARGE SCALE GENOMIC DNA]</scope>
    <source>
        <strain evidence="1 2">DSM 22802</strain>
    </source>
</reference>